<dbReference type="InterPro" id="IPR036873">
    <property type="entry name" value="Rhodanese-like_dom_sf"/>
</dbReference>
<name>A0A229UXF1_9BACL</name>
<evidence type="ECO:0000259" key="2">
    <source>
        <dbReference type="PROSITE" id="PS50206"/>
    </source>
</evidence>
<keyword evidence="3" id="KW-0808">Transferase</keyword>
<accession>A0A229UXF1</accession>
<evidence type="ECO:0000313" key="4">
    <source>
        <dbReference type="Proteomes" id="UP000215509"/>
    </source>
</evidence>
<dbReference type="Pfam" id="PF00581">
    <property type="entry name" value="Rhodanese"/>
    <property type="match status" value="1"/>
</dbReference>
<keyword evidence="1" id="KW-0812">Transmembrane</keyword>
<feature type="domain" description="Rhodanese" evidence="2">
    <location>
        <begin position="76"/>
        <end position="160"/>
    </location>
</feature>
<organism evidence="3 4">
    <name type="scientific">Paenibacillus rigui</name>
    <dbReference type="NCBI Taxonomy" id="554312"/>
    <lineage>
        <taxon>Bacteria</taxon>
        <taxon>Bacillati</taxon>
        <taxon>Bacillota</taxon>
        <taxon>Bacilli</taxon>
        <taxon>Bacillales</taxon>
        <taxon>Paenibacillaceae</taxon>
        <taxon>Paenibacillus</taxon>
    </lineage>
</organism>
<dbReference type="OrthoDB" id="9800872at2"/>
<proteinExistence type="predicted"/>
<dbReference type="InterPro" id="IPR050229">
    <property type="entry name" value="GlpE_sulfurtransferase"/>
</dbReference>
<evidence type="ECO:0000313" key="3">
    <source>
        <dbReference type="EMBL" id="OXM88098.1"/>
    </source>
</evidence>
<dbReference type="CDD" id="cd00158">
    <property type="entry name" value="RHOD"/>
    <property type="match status" value="1"/>
</dbReference>
<dbReference type="PANTHER" id="PTHR43031:SF17">
    <property type="entry name" value="SULFURTRANSFERASE YTWF-RELATED"/>
    <property type="match status" value="1"/>
</dbReference>
<dbReference type="RefSeq" id="WP_094013345.1">
    <property type="nucleotide sequence ID" value="NZ_NMQW01000002.1"/>
</dbReference>
<dbReference type="SUPFAM" id="SSF52821">
    <property type="entry name" value="Rhodanese/Cell cycle control phosphatase"/>
    <property type="match status" value="1"/>
</dbReference>
<dbReference type="EMBL" id="NMQW01000002">
    <property type="protein sequence ID" value="OXM88098.1"/>
    <property type="molecule type" value="Genomic_DNA"/>
</dbReference>
<gene>
    <name evidence="3" type="ORF">CF651_03140</name>
</gene>
<dbReference type="Proteomes" id="UP000215509">
    <property type="component" value="Unassembled WGS sequence"/>
</dbReference>
<dbReference type="PANTHER" id="PTHR43031">
    <property type="entry name" value="FAD-DEPENDENT OXIDOREDUCTASE"/>
    <property type="match status" value="1"/>
</dbReference>
<reference evidence="3 4" key="1">
    <citation type="submission" date="2017-07" db="EMBL/GenBank/DDBJ databases">
        <title>Genome sequencing and assembly of Paenibacillus rigui.</title>
        <authorList>
            <person name="Mayilraj S."/>
        </authorList>
    </citation>
    <scope>NUCLEOTIDE SEQUENCE [LARGE SCALE GENOMIC DNA]</scope>
    <source>
        <strain evidence="3 4">JCM 16352</strain>
    </source>
</reference>
<dbReference type="GO" id="GO:0016740">
    <property type="term" value="F:transferase activity"/>
    <property type="evidence" value="ECO:0007669"/>
    <property type="project" value="UniProtKB-KW"/>
</dbReference>
<evidence type="ECO:0000256" key="1">
    <source>
        <dbReference type="SAM" id="Phobius"/>
    </source>
</evidence>
<keyword evidence="4" id="KW-1185">Reference proteome</keyword>
<dbReference type="InterPro" id="IPR001763">
    <property type="entry name" value="Rhodanese-like_dom"/>
</dbReference>
<dbReference type="SMART" id="SM00450">
    <property type="entry name" value="RHOD"/>
    <property type="match status" value="1"/>
</dbReference>
<sequence length="164" mass="18669">MQRFFCVLSVNSADGCHVIKNYKGFLSYIFFYLINTFVYVIVLNNKNIEGKGAGTTLDDFDFIDPREFVAKLNDHDLGDALIIDVREQMEWDYYHLEEATLLPMSTIPARMSELPADRKLYIVCAHGVRSANVCYYLKHQGYEDVVNVEGGMAAVAALKGFQYD</sequence>
<feature type="transmembrane region" description="Helical" evidence="1">
    <location>
        <begin position="25"/>
        <end position="43"/>
    </location>
</feature>
<protein>
    <submittedName>
        <fullName evidence="3">Sulfurtransferase</fullName>
    </submittedName>
</protein>
<dbReference type="Gene3D" id="3.40.250.10">
    <property type="entry name" value="Rhodanese-like domain"/>
    <property type="match status" value="1"/>
</dbReference>
<dbReference type="AlphaFoldDB" id="A0A229UXF1"/>
<keyword evidence="1" id="KW-0472">Membrane</keyword>
<comment type="caution">
    <text evidence="3">The sequence shown here is derived from an EMBL/GenBank/DDBJ whole genome shotgun (WGS) entry which is preliminary data.</text>
</comment>
<dbReference type="PROSITE" id="PS50206">
    <property type="entry name" value="RHODANESE_3"/>
    <property type="match status" value="1"/>
</dbReference>
<keyword evidence="1" id="KW-1133">Transmembrane helix</keyword>